<organism evidence="1">
    <name type="scientific">Cyprideis torosa</name>
    <dbReference type="NCBI Taxonomy" id="163714"/>
    <lineage>
        <taxon>Eukaryota</taxon>
        <taxon>Metazoa</taxon>
        <taxon>Ecdysozoa</taxon>
        <taxon>Arthropoda</taxon>
        <taxon>Crustacea</taxon>
        <taxon>Oligostraca</taxon>
        <taxon>Ostracoda</taxon>
        <taxon>Podocopa</taxon>
        <taxon>Podocopida</taxon>
        <taxon>Cytherocopina</taxon>
        <taxon>Cytheroidea</taxon>
        <taxon>Cytherideidae</taxon>
        <taxon>Cyprideis</taxon>
    </lineage>
</organism>
<protein>
    <submittedName>
        <fullName evidence="1">Uncharacterized protein</fullName>
    </submittedName>
</protein>
<accession>A0A7R8WVI7</accession>
<proteinExistence type="predicted"/>
<dbReference type="AlphaFoldDB" id="A0A7R8WVI7"/>
<dbReference type="EMBL" id="OB690192">
    <property type="protein sequence ID" value="CAD7237630.1"/>
    <property type="molecule type" value="Genomic_DNA"/>
</dbReference>
<dbReference type="GO" id="GO:0015918">
    <property type="term" value="P:sterol transport"/>
    <property type="evidence" value="ECO:0007669"/>
    <property type="project" value="TreeGrafter"/>
</dbReference>
<dbReference type="GO" id="GO:0032934">
    <property type="term" value="F:sterol binding"/>
    <property type="evidence" value="ECO:0007669"/>
    <property type="project" value="TreeGrafter"/>
</dbReference>
<evidence type="ECO:0000313" key="1">
    <source>
        <dbReference type="EMBL" id="CAD7237630.1"/>
    </source>
</evidence>
<dbReference type="GO" id="GO:0016020">
    <property type="term" value="C:membrane"/>
    <property type="evidence" value="ECO:0007669"/>
    <property type="project" value="TreeGrafter"/>
</dbReference>
<dbReference type="PANTHER" id="PTHR45727">
    <property type="entry name" value="NPC INTRACELLULAR CHOLESTEROL TRANSPORTER 1"/>
    <property type="match status" value="1"/>
</dbReference>
<feature type="non-terminal residue" evidence="1">
    <location>
        <position position="1"/>
    </location>
</feature>
<sequence length="133" mass="14090">SFSDLRHLLCLSLQVSSASVSPGGAAPSSTLRPPFVETLRDLPQSCTFRGRCDSVDTTLGVSNVPCVYQEAPQHLPESSVDILREVCGDILPGLGPGENGTFCCASTQVNDLKSNLILPASFLQGCPACYKNF</sequence>
<feature type="non-terminal residue" evidence="1">
    <location>
        <position position="133"/>
    </location>
</feature>
<dbReference type="Pfam" id="PF16414">
    <property type="entry name" value="NPC1_N"/>
    <property type="match status" value="1"/>
</dbReference>
<reference evidence="1" key="1">
    <citation type="submission" date="2020-11" db="EMBL/GenBank/DDBJ databases">
        <authorList>
            <person name="Tran Van P."/>
        </authorList>
    </citation>
    <scope>NUCLEOTIDE SEQUENCE</scope>
</reference>
<dbReference type="PANTHER" id="PTHR45727:SF2">
    <property type="entry name" value="NPC INTRACELLULAR CHOLESTEROL TRANSPORTER 1"/>
    <property type="match status" value="1"/>
</dbReference>
<gene>
    <name evidence="1" type="ORF">CTOB1V02_LOCUS15445</name>
</gene>
<name>A0A7R8WVI7_9CRUS</name>
<dbReference type="InterPro" id="IPR032190">
    <property type="entry name" value="NPC1_N"/>
</dbReference>